<evidence type="ECO:0000313" key="2">
    <source>
        <dbReference type="EMBL" id="ADZ08782.1"/>
    </source>
</evidence>
<dbReference type="eggNOG" id="arCOG06499">
    <property type="taxonomic scope" value="Archaea"/>
</dbReference>
<reference evidence="2 3" key="2">
    <citation type="journal article" date="2014" name="Int. J. Syst. Evol. Microbiol.">
        <title>Methanobacterium paludis sp. nov. and a novel strain of Methanobacterium lacus isolated from northern peatlands.</title>
        <authorList>
            <person name="Cadillo-Quiroz H."/>
            <person name="Brauer S.L."/>
            <person name="Goodson N."/>
            <person name="Yavitt J.B."/>
            <person name="Zinder S.H."/>
        </authorList>
    </citation>
    <scope>NUCLEOTIDE SEQUENCE [LARGE SCALE GENOMIC DNA]</scope>
    <source>
        <strain evidence="2 3">AL-21</strain>
    </source>
</reference>
<accession>F0T9V9</accession>
<protein>
    <submittedName>
        <fullName evidence="2">Uncharacterized protein</fullName>
    </submittedName>
</protein>
<name>F0T9V9_METLA</name>
<keyword evidence="1" id="KW-1133">Transmembrane helix</keyword>
<keyword evidence="1" id="KW-0472">Membrane</keyword>
<reference evidence="3" key="1">
    <citation type="submission" date="2011-02" db="EMBL/GenBank/DDBJ databases">
        <title>Complete sequence of Methanobacterium sp. AL-21.</title>
        <authorList>
            <consortium name="US DOE Joint Genome Institute"/>
            <person name="Lucas S."/>
            <person name="Copeland A."/>
            <person name="Lapidus A."/>
            <person name="Cheng J.-F."/>
            <person name="Goodwin L."/>
            <person name="Pitluck S."/>
            <person name="Chertkov O."/>
            <person name="Detter J.C."/>
            <person name="Han C."/>
            <person name="Tapia R."/>
            <person name="Land M."/>
            <person name="Hauser L."/>
            <person name="Kyrpides N."/>
            <person name="Ivanova N."/>
            <person name="Mikhailova N."/>
            <person name="Pagani I."/>
            <person name="Cadillo-Quiroz H."/>
            <person name="Imachi H."/>
            <person name="Zinder S."/>
            <person name="Liu W."/>
            <person name="Woyke T."/>
        </authorList>
    </citation>
    <scope>NUCLEOTIDE SEQUENCE [LARGE SCALE GENOMIC DNA]</scope>
    <source>
        <strain evidence="3">AL-21</strain>
    </source>
</reference>
<feature type="transmembrane region" description="Helical" evidence="1">
    <location>
        <begin position="20"/>
        <end position="40"/>
    </location>
</feature>
<dbReference type="KEGG" id="mel:Metbo_0530"/>
<dbReference type="EMBL" id="CP002551">
    <property type="protein sequence ID" value="ADZ08782.1"/>
    <property type="molecule type" value="Genomic_DNA"/>
</dbReference>
<gene>
    <name evidence="2" type="ordered locus">Metbo_0530</name>
</gene>
<dbReference type="Proteomes" id="UP000007490">
    <property type="component" value="Chromosome"/>
</dbReference>
<dbReference type="AlphaFoldDB" id="F0T9V9"/>
<keyword evidence="3" id="KW-1185">Reference proteome</keyword>
<sequence precursor="true">MVKKMKRSRLNLFKATSMSISVLGIILIIATLVLFAYIGISSLTSSITTDVGSGSAYDQLAVLKSDYNTLNDQFTSVQQSVDTSNNKNAKTAFINAKLELVKANSDINDVESALSAGKSKDEVTQRINAAQSQLNTARSSLASVKGML</sequence>
<evidence type="ECO:0000256" key="1">
    <source>
        <dbReference type="SAM" id="Phobius"/>
    </source>
</evidence>
<organism evidence="2 3">
    <name type="scientific">Methanobacterium lacus (strain AL-21)</name>
    <dbReference type="NCBI Taxonomy" id="877455"/>
    <lineage>
        <taxon>Archaea</taxon>
        <taxon>Methanobacteriati</taxon>
        <taxon>Methanobacteriota</taxon>
        <taxon>Methanomada group</taxon>
        <taxon>Methanobacteria</taxon>
        <taxon>Methanobacteriales</taxon>
        <taxon>Methanobacteriaceae</taxon>
        <taxon>Methanobacterium</taxon>
    </lineage>
</organism>
<keyword evidence="1" id="KW-0812">Transmembrane</keyword>
<proteinExistence type="predicted"/>
<dbReference type="HOGENOM" id="CLU_149767_0_0_2"/>
<evidence type="ECO:0000313" key="3">
    <source>
        <dbReference type="Proteomes" id="UP000007490"/>
    </source>
</evidence>